<proteinExistence type="predicted"/>
<sequence length="173" mass="19823">MWKSLILLLPALTALLLNSCSDSGGSLGNPTYGPPNMGGPTVAERNAQIASEPTGDFYYGRRYYVQKTRFWGYLRKPRQSASSAQLVIFNESRKRNPDRLPENGPVGQRYGYDQNYEYRIRGYFTGKKAYEVNSNQILPEFMLTGYEVVDKQPGWLFSPKDHYNPESFTLTRR</sequence>
<accession>A0AAT9FK16</accession>
<keyword evidence="1" id="KW-0732">Signal</keyword>
<dbReference type="KEGG" id="osu:NT6N_13540"/>
<feature type="chain" id="PRO_5043995041" description="Lipoprotein" evidence="1">
    <location>
        <begin position="20"/>
        <end position="173"/>
    </location>
</feature>
<dbReference type="AlphaFoldDB" id="A0AAT9FK16"/>
<feature type="signal peptide" evidence="1">
    <location>
        <begin position="1"/>
        <end position="19"/>
    </location>
</feature>
<reference evidence="2" key="1">
    <citation type="submission" date="2024-07" db="EMBL/GenBank/DDBJ databases">
        <title>Complete genome sequence of Verrucomicrobiaceae bacterium NT6N.</title>
        <authorList>
            <person name="Huang C."/>
            <person name="Takami H."/>
            <person name="Hamasaki K."/>
        </authorList>
    </citation>
    <scope>NUCLEOTIDE SEQUENCE</scope>
    <source>
        <strain evidence="2">NT6N</strain>
    </source>
</reference>
<gene>
    <name evidence="2" type="ORF">NT6N_13540</name>
</gene>
<evidence type="ECO:0000313" key="2">
    <source>
        <dbReference type="EMBL" id="BDS06314.1"/>
    </source>
</evidence>
<protein>
    <recommendedName>
        <fullName evidence="3">Lipoprotein</fullName>
    </recommendedName>
</protein>
<evidence type="ECO:0000256" key="1">
    <source>
        <dbReference type="SAM" id="SignalP"/>
    </source>
</evidence>
<name>A0AAT9FK16_9BACT</name>
<organism evidence="2">
    <name type="scientific">Oceaniferula spumae</name>
    <dbReference type="NCBI Taxonomy" id="2979115"/>
    <lineage>
        <taxon>Bacteria</taxon>
        <taxon>Pseudomonadati</taxon>
        <taxon>Verrucomicrobiota</taxon>
        <taxon>Verrucomicrobiia</taxon>
        <taxon>Verrucomicrobiales</taxon>
        <taxon>Verrucomicrobiaceae</taxon>
        <taxon>Oceaniferula</taxon>
    </lineage>
</organism>
<dbReference type="EMBL" id="AP026866">
    <property type="protein sequence ID" value="BDS06314.1"/>
    <property type="molecule type" value="Genomic_DNA"/>
</dbReference>
<evidence type="ECO:0008006" key="3">
    <source>
        <dbReference type="Google" id="ProtNLM"/>
    </source>
</evidence>